<dbReference type="KEGG" id="psyt:DSAG12_00100"/>
<gene>
    <name evidence="1" type="ORF">DSAG12_00100</name>
</gene>
<sequence>MSTDQDIEIASYIVRYMMTHERLSLDILKDKFNMDDLQIRKCLIRLYFRGQIYGQIQQINGGKLFLIFLQQDDNQNLNAPTLTLDQIIDWNINEFDLDSIKSSIKTNDTKILTSNDTETESFHQDMFVSTPEEIEISRSKETSQKDFISVEMRIGISTYKLCIRIHVKNASQDSITNSRLKFNFGHFLKYEDINPKHNVKLEESFIWVDIGKINAAQGKIFEIFFNQTQQKQIKFDGLMQYKSIDGFARVLRLYPIEIDTILPKFTAQESSIKYIKSFMKKKEIIKRIQGFGIPYVEDPDNAQLYLEKITEKYGFLQISKIDKENTKMSFYFAKTEVKSGENCEILVVPQIKRNVLAFYCCSPYEHLVVNVLRQLSYDFQSLLREKNLLEKDQNLINLNCIKCGNVLDIFPPENEFVACRFCQLLQKPW</sequence>
<organism evidence="1 2">
    <name type="scientific">Promethearchaeum syntrophicum</name>
    <dbReference type="NCBI Taxonomy" id="2594042"/>
    <lineage>
        <taxon>Archaea</taxon>
        <taxon>Promethearchaeati</taxon>
        <taxon>Promethearchaeota</taxon>
        <taxon>Promethearchaeia</taxon>
        <taxon>Promethearchaeales</taxon>
        <taxon>Promethearchaeaceae</taxon>
        <taxon>Promethearchaeum</taxon>
    </lineage>
</organism>
<accession>A0A5B9D5B1</accession>
<proteinExistence type="predicted"/>
<keyword evidence="2" id="KW-1185">Reference proteome</keyword>
<name>A0A5B9D5B1_9ARCH</name>
<reference evidence="1 2" key="2">
    <citation type="journal article" date="2024" name="Int. J. Syst. Evol. Microbiol.">
        <title>Promethearchaeum syntrophicum gen. nov., sp. nov., an anaerobic, obligately syntrophic archaeon, the first isolate of the lineage 'Asgard' archaea, and proposal of the new archaeal phylum Promethearchaeota phyl. nov. and kingdom Promethearchaeati regn. nov.</title>
        <authorList>
            <person name="Imachi H."/>
            <person name="Nobu M.K."/>
            <person name="Kato S."/>
            <person name="Takaki Y."/>
            <person name="Miyazaki M."/>
            <person name="Miyata M."/>
            <person name="Ogawara M."/>
            <person name="Saito Y."/>
            <person name="Sakai S."/>
            <person name="Tahara Y.O."/>
            <person name="Takano Y."/>
            <person name="Tasumi E."/>
            <person name="Uematsu K."/>
            <person name="Yoshimura T."/>
            <person name="Itoh T."/>
            <person name="Ohkuma M."/>
            <person name="Takai K."/>
        </authorList>
    </citation>
    <scope>NUCLEOTIDE SEQUENCE [LARGE SCALE GENOMIC DNA]</scope>
    <source>
        <strain evidence="1 2">MK-D1</strain>
    </source>
</reference>
<dbReference type="EMBL" id="CP042905">
    <property type="protein sequence ID" value="QEE14289.1"/>
    <property type="molecule type" value="Genomic_DNA"/>
</dbReference>
<dbReference type="RefSeq" id="WP_147661249.1">
    <property type="nucleotide sequence ID" value="NZ_CP042905.2"/>
</dbReference>
<dbReference type="GeneID" id="41328106"/>
<protein>
    <submittedName>
        <fullName evidence="1">Uncharacterized protein</fullName>
    </submittedName>
</protein>
<evidence type="ECO:0000313" key="2">
    <source>
        <dbReference type="Proteomes" id="UP000321408"/>
    </source>
</evidence>
<dbReference type="Proteomes" id="UP000321408">
    <property type="component" value="Chromosome"/>
</dbReference>
<dbReference type="AlphaFoldDB" id="A0A5B9D5B1"/>
<reference evidence="1 2" key="1">
    <citation type="journal article" date="2020" name="Nature">
        <title>Isolation of an archaeon at the prokaryote-eukaryote interface.</title>
        <authorList>
            <person name="Imachi H."/>
            <person name="Nobu M.K."/>
            <person name="Nakahara N."/>
            <person name="Morono Y."/>
            <person name="Ogawara M."/>
            <person name="Takaki Y."/>
            <person name="Takano Y."/>
            <person name="Uematsu K."/>
            <person name="Ikuta T."/>
            <person name="Ito M."/>
            <person name="Matsui Y."/>
            <person name="Miyazaki M."/>
            <person name="Murata K."/>
            <person name="Saito Y."/>
            <person name="Sakai S."/>
            <person name="Song C."/>
            <person name="Tasumi E."/>
            <person name="Yamanaka Y."/>
            <person name="Yamaguchi T."/>
            <person name="Kamagata Y."/>
            <person name="Tamaki H."/>
            <person name="Takai K."/>
        </authorList>
    </citation>
    <scope>NUCLEOTIDE SEQUENCE [LARGE SCALE GENOMIC DNA]</scope>
    <source>
        <strain evidence="1 2">MK-D1</strain>
    </source>
</reference>
<evidence type="ECO:0000313" key="1">
    <source>
        <dbReference type="EMBL" id="QEE14289.1"/>
    </source>
</evidence>